<sequence length="409" mass="44604">MSEPEAPTIQSSAAEVWGLKEIRYGPKDDKKTYKVITQNFNGPCSFIAICNILILRGDIVIEPRERKSVSYEFLSQLVAESLLLRSPEVDISDALSIMPLTQRGMDLNPVFTSPTAFRPGGSGGELKLFQHVGIKLVHGWLVDPGSQEATALERSPDYDAAAALIAEVDHFTHGQFVVEENPFEDEGEAQANAASPSSSSSAGPSSSSGAAAGLSQEQQGKVADAIAVREFLQHTQSQLTYHGLFQLASTLEPGELVALFRNSHLSVLLKVGEDSAEGVGAGLYTLVTDQVFIKEPSVVWERLEDVDGGWSTFVDSEFVRASPAGGDFAGQTAEDTLRAMEVLEQQFQDMDMGDASADHELARQLQAEEEYHARQAQEAYLKKQKRLNSMRAEAQPKPQKKKSRDCIVM</sequence>
<dbReference type="InterPro" id="IPR007518">
    <property type="entry name" value="MINDY"/>
</dbReference>
<reference evidence="3 4" key="1">
    <citation type="journal article" date="2020" name="ISME J.">
        <title>Uncovering the hidden diversity of litter-decomposition mechanisms in mushroom-forming fungi.</title>
        <authorList>
            <person name="Floudas D."/>
            <person name="Bentzer J."/>
            <person name="Ahren D."/>
            <person name="Johansson T."/>
            <person name="Persson P."/>
            <person name="Tunlid A."/>
        </authorList>
    </citation>
    <scope>NUCLEOTIDE SEQUENCE [LARGE SCALE GENOMIC DNA]</scope>
    <source>
        <strain evidence="3 4">CBS 175.51</strain>
    </source>
</reference>
<dbReference type="GO" id="GO:0071108">
    <property type="term" value="P:protein K48-linked deubiquitination"/>
    <property type="evidence" value="ECO:0007669"/>
    <property type="project" value="TreeGrafter"/>
</dbReference>
<dbReference type="GO" id="GO:0004843">
    <property type="term" value="F:cysteine-type deubiquitinase activity"/>
    <property type="evidence" value="ECO:0007669"/>
    <property type="project" value="InterPro"/>
</dbReference>
<dbReference type="AlphaFoldDB" id="A0A8H5FMM1"/>
<feature type="region of interest" description="Disordered" evidence="1">
    <location>
        <begin position="385"/>
        <end position="409"/>
    </location>
</feature>
<dbReference type="GO" id="GO:0005829">
    <property type="term" value="C:cytosol"/>
    <property type="evidence" value="ECO:0007669"/>
    <property type="project" value="TreeGrafter"/>
</dbReference>
<feature type="region of interest" description="Disordered" evidence="1">
    <location>
        <begin position="184"/>
        <end position="214"/>
    </location>
</feature>
<feature type="domain" description="MINDY deubiquitinase" evidence="2">
    <location>
        <begin position="16"/>
        <end position="318"/>
    </location>
</feature>
<proteinExistence type="predicted"/>
<evidence type="ECO:0000259" key="2">
    <source>
        <dbReference type="Pfam" id="PF04424"/>
    </source>
</evidence>
<dbReference type="InterPro" id="IPR033979">
    <property type="entry name" value="MINDY_domain"/>
</dbReference>
<protein>
    <recommendedName>
        <fullName evidence="2">MINDY deubiquitinase domain-containing protein</fullName>
    </recommendedName>
</protein>
<evidence type="ECO:0000313" key="3">
    <source>
        <dbReference type="EMBL" id="KAF5342419.1"/>
    </source>
</evidence>
<organism evidence="3 4">
    <name type="scientific">Ephemerocybe angulata</name>
    <dbReference type="NCBI Taxonomy" id="980116"/>
    <lineage>
        <taxon>Eukaryota</taxon>
        <taxon>Fungi</taxon>
        <taxon>Dikarya</taxon>
        <taxon>Basidiomycota</taxon>
        <taxon>Agaricomycotina</taxon>
        <taxon>Agaricomycetes</taxon>
        <taxon>Agaricomycetidae</taxon>
        <taxon>Agaricales</taxon>
        <taxon>Agaricineae</taxon>
        <taxon>Psathyrellaceae</taxon>
        <taxon>Ephemerocybe</taxon>
    </lineage>
</organism>
<dbReference type="GO" id="GO:0071944">
    <property type="term" value="C:cell periphery"/>
    <property type="evidence" value="ECO:0007669"/>
    <property type="project" value="TreeGrafter"/>
</dbReference>
<dbReference type="GO" id="GO:0016807">
    <property type="term" value="F:cysteine-type carboxypeptidase activity"/>
    <property type="evidence" value="ECO:0007669"/>
    <property type="project" value="TreeGrafter"/>
</dbReference>
<feature type="compositionally biased region" description="Low complexity" evidence="1">
    <location>
        <begin position="193"/>
        <end position="213"/>
    </location>
</feature>
<dbReference type="PANTHER" id="PTHR18063">
    <property type="entry name" value="NF-E2 INDUCIBLE PROTEIN"/>
    <property type="match status" value="1"/>
</dbReference>
<gene>
    <name evidence="3" type="ORF">D9611_001248</name>
</gene>
<evidence type="ECO:0000313" key="4">
    <source>
        <dbReference type="Proteomes" id="UP000541558"/>
    </source>
</evidence>
<dbReference type="GO" id="GO:1990380">
    <property type="term" value="F:K48-linked deubiquitinase activity"/>
    <property type="evidence" value="ECO:0007669"/>
    <property type="project" value="InterPro"/>
</dbReference>
<comment type="caution">
    <text evidence="3">The sequence shown here is derived from an EMBL/GenBank/DDBJ whole genome shotgun (WGS) entry which is preliminary data.</text>
</comment>
<evidence type="ECO:0000256" key="1">
    <source>
        <dbReference type="SAM" id="MobiDB-lite"/>
    </source>
</evidence>
<dbReference type="PANTHER" id="PTHR18063:SF6">
    <property type="entry name" value="UBIQUITIN CARBOXYL-TERMINAL HYDROLASE"/>
    <property type="match status" value="1"/>
</dbReference>
<dbReference type="OrthoDB" id="10261212at2759"/>
<dbReference type="Proteomes" id="UP000541558">
    <property type="component" value="Unassembled WGS sequence"/>
</dbReference>
<keyword evidence="4" id="KW-1185">Reference proteome</keyword>
<accession>A0A8H5FMM1</accession>
<dbReference type="Pfam" id="PF04424">
    <property type="entry name" value="MINDY_DUB"/>
    <property type="match status" value="1"/>
</dbReference>
<name>A0A8H5FMM1_9AGAR</name>
<dbReference type="EMBL" id="JAACJK010000001">
    <property type="protein sequence ID" value="KAF5342419.1"/>
    <property type="molecule type" value="Genomic_DNA"/>
</dbReference>